<feature type="region of interest" description="Disordered" evidence="1">
    <location>
        <begin position="1"/>
        <end position="50"/>
    </location>
</feature>
<feature type="compositionally biased region" description="Basic residues" evidence="1">
    <location>
        <begin position="22"/>
        <end position="35"/>
    </location>
</feature>
<protein>
    <recommendedName>
        <fullName evidence="5">Transmembrane protein</fullName>
    </recommendedName>
</protein>
<dbReference type="RefSeq" id="XP_002896095.1">
    <property type="nucleotide sequence ID" value="XM_002896049.1"/>
</dbReference>
<dbReference type="HOGENOM" id="CLU_2101697_0_0_1"/>
<keyword evidence="2" id="KW-0812">Transmembrane</keyword>
<feature type="transmembrane region" description="Helical" evidence="2">
    <location>
        <begin position="90"/>
        <end position="114"/>
    </location>
</feature>
<evidence type="ECO:0008006" key="5">
    <source>
        <dbReference type="Google" id="ProtNLM"/>
    </source>
</evidence>
<sequence length="116" mass="13439">MKASASTPTLEAAKAQRQKELLRKKKGERRAHAKQRAAEKQRRLDEKKQKRELKRMIEEDAPAIDRADTSTPCFGTELSTRSKLNIIIEIMFLILFLFGPRNVLLVLFVLFLLLQF</sequence>
<keyword evidence="4" id="KW-1185">Reference proteome</keyword>
<dbReference type="AlphaFoldDB" id="D0P0Q7"/>
<dbReference type="InParanoid" id="D0P0Q7"/>
<accession>D0P0Q7</accession>
<evidence type="ECO:0000313" key="4">
    <source>
        <dbReference type="Proteomes" id="UP000006643"/>
    </source>
</evidence>
<proteinExistence type="predicted"/>
<keyword evidence="2" id="KW-0472">Membrane</keyword>
<name>D0P0Q7_PHYIT</name>
<dbReference type="OrthoDB" id="10541880at2759"/>
<dbReference type="VEuPathDB" id="FungiDB:PITG_20082"/>
<dbReference type="EMBL" id="DS028223">
    <property type="protein sequence ID" value="EEY53025.1"/>
    <property type="molecule type" value="Genomic_DNA"/>
</dbReference>
<dbReference type="Proteomes" id="UP000006643">
    <property type="component" value="Unassembled WGS sequence"/>
</dbReference>
<dbReference type="eggNOG" id="ENOG502RGZA">
    <property type="taxonomic scope" value="Eukaryota"/>
</dbReference>
<evidence type="ECO:0000313" key="3">
    <source>
        <dbReference type="EMBL" id="EEY53025.1"/>
    </source>
</evidence>
<organism evidence="3 4">
    <name type="scientific">Phytophthora infestans (strain T30-4)</name>
    <name type="common">Potato late blight agent</name>
    <dbReference type="NCBI Taxonomy" id="403677"/>
    <lineage>
        <taxon>Eukaryota</taxon>
        <taxon>Sar</taxon>
        <taxon>Stramenopiles</taxon>
        <taxon>Oomycota</taxon>
        <taxon>Peronosporomycetes</taxon>
        <taxon>Peronosporales</taxon>
        <taxon>Peronosporaceae</taxon>
        <taxon>Phytophthora</taxon>
    </lineage>
</organism>
<gene>
    <name evidence="3" type="ORF">PITG_20082</name>
</gene>
<dbReference type="GeneID" id="9464212"/>
<evidence type="ECO:0000256" key="2">
    <source>
        <dbReference type="SAM" id="Phobius"/>
    </source>
</evidence>
<evidence type="ECO:0000256" key="1">
    <source>
        <dbReference type="SAM" id="MobiDB-lite"/>
    </source>
</evidence>
<keyword evidence="2" id="KW-1133">Transmembrane helix</keyword>
<reference evidence="4" key="1">
    <citation type="journal article" date="2009" name="Nature">
        <title>Genome sequence and analysis of the Irish potato famine pathogen Phytophthora infestans.</title>
        <authorList>
            <consortium name="The Broad Institute Genome Sequencing Platform"/>
            <person name="Haas B.J."/>
            <person name="Kamoun S."/>
            <person name="Zody M.C."/>
            <person name="Jiang R.H."/>
            <person name="Handsaker R.E."/>
            <person name="Cano L.M."/>
            <person name="Grabherr M."/>
            <person name="Kodira C.D."/>
            <person name="Raffaele S."/>
            <person name="Torto-Alalibo T."/>
            <person name="Bozkurt T.O."/>
            <person name="Ah-Fong A.M."/>
            <person name="Alvarado L."/>
            <person name="Anderson V.L."/>
            <person name="Armstrong M.R."/>
            <person name="Avrova A."/>
            <person name="Baxter L."/>
            <person name="Beynon J."/>
            <person name="Boevink P.C."/>
            <person name="Bollmann S.R."/>
            <person name="Bos J.I."/>
            <person name="Bulone V."/>
            <person name="Cai G."/>
            <person name="Cakir C."/>
            <person name="Carrington J.C."/>
            <person name="Chawner M."/>
            <person name="Conti L."/>
            <person name="Costanzo S."/>
            <person name="Ewan R."/>
            <person name="Fahlgren N."/>
            <person name="Fischbach M.A."/>
            <person name="Fugelstad J."/>
            <person name="Gilroy E.M."/>
            <person name="Gnerre S."/>
            <person name="Green P.J."/>
            <person name="Grenville-Briggs L.J."/>
            <person name="Griffith J."/>
            <person name="Grunwald N.J."/>
            <person name="Horn K."/>
            <person name="Horner N.R."/>
            <person name="Hu C.H."/>
            <person name="Huitema E."/>
            <person name="Jeong D.H."/>
            <person name="Jones A.M."/>
            <person name="Jones J.D."/>
            <person name="Jones R.W."/>
            <person name="Karlsson E.K."/>
            <person name="Kunjeti S.G."/>
            <person name="Lamour K."/>
            <person name="Liu Z."/>
            <person name="Ma L."/>
            <person name="Maclean D."/>
            <person name="Chibucos M.C."/>
            <person name="McDonald H."/>
            <person name="McWalters J."/>
            <person name="Meijer H.J."/>
            <person name="Morgan W."/>
            <person name="Morris P.F."/>
            <person name="Munro C.A."/>
            <person name="O'Neill K."/>
            <person name="Ospina-Giraldo M."/>
            <person name="Pinzon A."/>
            <person name="Pritchard L."/>
            <person name="Ramsahoye B."/>
            <person name="Ren Q."/>
            <person name="Restrepo S."/>
            <person name="Roy S."/>
            <person name="Sadanandom A."/>
            <person name="Savidor A."/>
            <person name="Schornack S."/>
            <person name="Schwartz D.C."/>
            <person name="Schumann U.D."/>
            <person name="Schwessinger B."/>
            <person name="Seyer L."/>
            <person name="Sharpe T."/>
            <person name="Silvar C."/>
            <person name="Song J."/>
            <person name="Studholme D.J."/>
            <person name="Sykes S."/>
            <person name="Thines M."/>
            <person name="van de Vondervoort P.J."/>
            <person name="Phuntumart V."/>
            <person name="Wawra S."/>
            <person name="Weide R."/>
            <person name="Win J."/>
            <person name="Young C."/>
            <person name="Zhou S."/>
            <person name="Fry W."/>
            <person name="Meyers B.C."/>
            <person name="van West P."/>
            <person name="Ristaino J."/>
            <person name="Govers F."/>
            <person name="Birch P.R."/>
            <person name="Whisson S.C."/>
            <person name="Judelson H.S."/>
            <person name="Nusbaum C."/>
        </authorList>
    </citation>
    <scope>NUCLEOTIDE SEQUENCE [LARGE SCALE GENOMIC DNA]</scope>
    <source>
        <strain evidence="4">T30-4</strain>
    </source>
</reference>
<feature type="compositionally biased region" description="Basic and acidic residues" evidence="1">
    <location>
        <begin position="36"/>
        <end position="50"/>
    </location>
</feature>
<dbReference type="KEGG" id="pif:PITG_20082"/>